<evidence type="ECO:0000259" key="5">
    <source>
        <dbReference type="Pfam" id="PF01321"/>
    </source>
</evidence>
<dbReference type="GO" id="GO:0046872">
    <property type="term" value="F:metal ion binding"/>
    <property type="evidence" value="ECO:0007669"/>
    <property type="project" value="UniProtKB-KW"/>
</dbReference>
<evidence type="ECO:0000256" key="2">
    <source>
        <dbReference type="ARBA" id="ARBA00022801"/>
    </source>
</evidence>
<evidence type="ECO:0000259" key="4">
    <source>
        <dbReference type="Pfam" id="PF00557"/>
    </source>
</evidence>
<dbReference type="Pfam" id="PF00557">
    <property type="entry name" value="Peptidase_M24"/>
    <property type="match status" value="1"/>
</dbReference>
<dbReference type="SUPFAM" id="SSF55920">
    <property type="entry name" value="Creatinase/aminopeptidase"/>
    <property type="match status" value="1"/>
</dbReference>
<dbReference type="InterPro" id="IPR000994">
    <property type="entry name" value="Pept_M24"/>
</dbReference>
<dbReference type="Proteomes" id="UP001201020">
    <property type="component" value="Chromosome"/>
</dbReference>
<name>A0A9Y1BMR2_9ARCH</name>
<dbReference type="Gene3D" id="3.90.230.10">
    <property type="entry name" value="Creatinase/methionine aminopeptidase superfamily"/>
    <property type="match status" value="1"/>
</dbReference>
<dbReference type="InterPro" id="IPR000587">
    <property type="entry name" value="Creatinase_N"/>
</dbReference>
<gene>
    <name evidence="6" type="ORF">K9W45_05235</name>
</gene>
<evidence type="ECO:0000256" key="3">
    <source>
        <dbReference type="RuleBase" id="RU000590"/>
    </source>
</evidence>
<reference evidence="6" key="1">
    <citation type="journal article" date="2022" name="Nat. Microbiol.">
        <title>Unique mobile elements and scalable gene flow at the prokaryote-eukaryote boundary revealed by circularized Asgard archaea genomes.</title>
        <authorList>
            <person name="Wu F."/>
            <person name="Speth D.R."/>
            <person name="Philosof A."/>
            <person name="Cremiere A."/>
            <person name="Narayanan A."/>
            <person name="Barco R.A."/>
            <person name="Connon S.A."/>
            <person name="Amend J.P."/>
            <person name="Antoshechkin I.A."/>
            <person name="Orphan V.J."/>
        </authorList>
    </citation>
    <scope>NUCLEOTIDE SEQUENCE</scope>
    <source>
        <strain evidence="6">PM71</strain>
    </source>
</reference>
<dbReference type="InterPro" id="IPR001131">
    <property type="entry name" value="Peptidase_M24B_aminopep-P_CS"/>
</dbReference>
<dbReference type="PANTHER" id="PTHR46112:SF9">
    <property type="entry name" value="XAA-PRO AMINOPEPTIDASE"/>
    <property type="match status" value="1"/>
</dbReference>
<dbReference type="InterPro" id="IPR036005">
    <property type="entry name" value="Creatinase/aminopeptidase-like"/>
</dbReference>
<dbReference type="AlphaFoldDB" id="A0A9Y1BMR2"/>
<dbReference type="InterPro" id="IPR050659">
    <property type="entry name" value="Peptidase_M24B"/>
</dbReference>
<dbReference type="Pfam" id="PF01321">
    <property type="entry name" value="Creatinase_N"/>
    <property type="match status" value="1"/>
</dbReference>
<proteinExistence type="inferred from homology"/>
<dbReference type="InterPro" id="IPR029149">
    <property type="entry name" value="Creatin/AminoP/Spt16_N"/>
</dbReference>
<comment type="similarity">
    <text evidence="3">Belongs to the peptidase M24B family.</text>
</comment>
<keyword evidence="2" id="KW-0378">Hydrolase</keyword>
<dbReference type="EMBL" id="CP084166">
    <property type="protein sequence ID" value="UJG41868.1"/>
    <property type="molecule type" value="Genomic_DNA"/>
</dbReference>
<evidence type="ECO:0000256" key="1">
    <source>
        <dbReference type="ARBA" id="ARBA00022723"/>
    </source>
</evidence>
<dbReference type="GO" id="GO:0016787">
    <property type="term" value="F:hydrolase activity"/>
    <property type="evidence" value="ECO:0007669"/>
    <property type="project" value="UniProtKB-KW"/>
</dbReference>
<accession>A0A9Y1BMR2</accession>
<dbReference type="PROSITE" id="PS00491">
    <property type="entry name" value="PROLINE_PEPTIDASE"/>
    <property type="match status" value="1"/>
</dbReference>
<sequence length="364" mass="42073">MQPLNYRKRLEQTKRLMEKENVDLILLTPSVNFGYLFKGFLDMRERLICAAILLDEEPLLIAPEFEVERMQNSTNIKNVVGWKEDEDPYLKLKESLDFTPKTISLESTTRFENFLKFKEIFPNSDFLNAATIFNKVRGRKTEAEIERIRRASEFTIKAVKVILNEIETGMTEVEVQNKLIKTMSEISREPSWALIQFDENSAIPHSSASSKRLREDSVILIDSGTSCDRYFSDITITTTFSKPSSKFLEIYAIVQKANDKALDASREGVPAEQVDFEARKIIDEKGYGKYFTHRLGHGLGLEIHEHPYIVKGNKQPLVAGNVHTDEPGIYLPGKFGIRIEDDLIVRKDKSERIYEFDRIFWEMK</sequence>
<feature type="domain" description="Peptidase M24" evidence="4">
    <location>
        <begin position="146"/>
        <end position="346"/>
    </location>
</feature>
<dbReference type="SUPFAM" id="SSF53092">
    <property type="entry name" value="Creatinase/prolidase N-terminal domain"/>
    <property type="match status" value="1"/>
</dbReference>
<dbReference type="Gene3D" id="3.40.350.10">
    <property type="entry name" value="Creatinase/prolidase N-terminal domain"/>
    <property type="match status" value="1"/>
</dbReference>
<dbReference type="PANTHER" id="PTHR46112">
    <property type="entry name" value="AMINOPEPTIDASE"/>
    <property type="match status" value="1"/>
</dbReference>
<protein>
    <submittedName>
        <fullName evidence="6">Xaa-Pro peptidase family protein</fullName>
    </submittedName>
</protein>
<keyword evidence="1 3" id="KW-0479">Metal-binding</keyword>
<organism evidence="6">
    <name type="scientific">Candidatus Heimdallarchaeum aukensis</name>
    <dbReference type="NCBI Taxonomy" id="2876573"/>
    <lineage>
        <taxon>Archaea</taxon>
        <taxon>Promethearchaeati</taxon>
        <taxon>Candidatus Heimdallarchaeota</taxon>
        <taxon>Candidatus Heimdallarchaeia (ex Rinke et al. 2021) (nom. nud.)</taxon>
        <taxon>Candidatus Heimdallarchaeales</taxon>
        <taxon>Candidatus Heimdallarchaeaceae</taxon>
        <taxon>Candidatus Heimdallarchaeum</taxon>
    </lineage>
</organism>
<feature type="domain" description="Creatinase N-terminal" evidence="5">
    <location>
        <begin position="9"/>
        <end position="137"/>
    </location>
</feature>
<evidence type="ECO:0000313" key="6">
    <source>
        <dbReference type="EMBL" id="UJG41868.1"/>
    </source>
</evidence>